<evidence type="ECO:0000313" key="3">
    <source>
        <dbReference type="Proteomes" id="UP000014060"/>
    </source>
</evidence>
<dbReference type="InterPro" id="IPR024978">
    <property type="entry name" value="Homeodomain_phBC6A51-type"/>
</dbReference>
<dbReference type="Proteomes" id="UP000014060">
    <property type="component" value="Unassembled WGS sequence"/>
</dbReference>
<accession>A0ABC9SQI4</accession>
<comment type="caution">
    <text evidence="2">The sequence shown here is derived from an EMBL/GenBank/DDBJ whole genome shotgun (WGS) entry which is preliminary data.</text>
</comment>
<dbReference type="SUPFAM" id="SSF46689">
    <property type="entry name" value="Homeodomain-like"/>
    <property type="match status" value="1"/>
</dbReference>
<reference evidence="2 3" key="1">
    <citation type="submission" date="2013-01" db="EMBL/GenBank/DDBJ databases">
        <title>The Genome Sequence of Bacillus cereus TIAC219.</title>
        <authorList>
            <consortium name="The Broad Institute Genome Sequencing Platform"/>
            <consortium name="The Broad Institute Genome Sequencing Center for Infectious Disease"/>
            <person name="Feldgarden M."/>
            <person name="Van der Auwera G.A."/>
            <person name="Mahillon J."/>
            <person name="Duprez V."/>
            <person name="Timmery S."/>
            <person name="Mattelet C."/>
            <person name="Dierick K."/>
            <person name="Sun M."/>
            <person name="Yu Z."/>
            <person name="Zhu L."/>
            <person name="Hu X."/>
            <person name="Shank E.B."/>
            <person name="Swiecicka I."/>
            <person name="Hansen B.M."/>
            <person name="Andrup L."/>
            <person name="Walker B."/>
            <person name="Young S.K."/>
            <person name="Zeng Q."/>
            <person name="Gargeya S."/>
            <person name="Fitzgerald M."/>
            <person name="Haas B."/>
            <person name="Abouelleil A."/>
            <person name="Alvarado L."/>
            <person name="Arachchi H.M."/>
            <person name="Berlin A.M."/>
            <person name="Chapman S.B."/>
            <person name="Dewar J."/>
            <person name="Goldberg J."/>
            <person name="Griggs A."/>
            <person name="Gujja S."/>
            <person name="Hansen M."/>
            <person name="Howarth C."/>
            <person name="Imamovic A."/>
            <person name="Larimer J."/>
            <person name="McCowan C."/>
            <person name="Murphy C."/>
            <person name="Neiman D."/>
            <person name="Pearson M."/>
            <person name="Priest M."/>
            <person name="Roberts A."/>
            <person name="Saif S."/>
            <person name="Shea T."/>
            <person name="Sisk P."/>
            <person name="Sykes S."/>
            <person name="Wortman J."/>
            <person name="Nusbaum C."/>
            <person name="Birren B."/>
        </authorList>
    </citation>
    <scope>NUCLEOTIDE SEQUENCE [LARGE SCALE GENOMIC DNA]</scope>
    <source>
        <strain evidence="2 3">TIAC219</strain>
    </source>
</reference>
<dbReference type="EMBL" id="AHCJ01000083">
    <property type="protein sequence ID" value="EOQ57827.1"/>
    <property type="molecule type" value="Genomic_DNA"/>
</dbReference>
<gene>
    <name evidence="2" type="ORF">IAY_06259</name>
</gene>
<dbReference type="Gene3D" id="1.10.10.60">
    <property type="entry name" value="Homeodomain-like"/>
    <property type="match status" value="1"/>
</dbReference>
<proteinExistence type="predicted"/>
<evidence type="ECO:0000259" key="1">
    <source>
        <dbReference type="Pfam" id="PF13022"/>
    </source>
</evidence>
<organism evidence="2 3">
    <name type="scientific">Bacillus cereus TIAC219</name>
    <dbReference type="NCBI Taxonomy" id="718222"/>
    <lineage>
        <taxon>Bacteria</taxon>
        <taxon>Bacillati</taxon>
        <taxon>Bacillota</taxon>
        <taxon>Bacilli</taxon>
        <taxon>Bacillales</taxon>
        <taxon>Bacillaceae</taxon>
        <taxon>Bacillus</taxon>
        <taxon>Bacillus cereus group</taxon>
    </lineage>
</organism>
<feature type="domain" description="Homeodomain phBC6A51-type" evidence="1">
    <location>
        <begin position="5"/>
        <end position="130"/>
    </location>
</feature>
<dbReference type="AlphaFoldDB" id="A0ABC9SQI4"/>
<dbReference type="Pfam" id="PF13022">
    <property type="entry name" value="HTH_Tnp_1_2"/>
    <property type="match status" value="1"/>
</dbReference>
<dbReference type="RefSeq" id="WP_000157077.1">
    <property type="nucleotide sequence ID" value="NZ_KB976014.1"/>
</dbReference>
<protein>
    <recommendedName>
        <fullName evidence="1">Homeodomain phBC6A51-type domain-containing protein</fullName>
    </recommendedName>
</protein>
<sequence>MASKKELESRLNLKQREAAFMLVENELALDEDKKTQEEIASELGVTRMCLYKWRTKNKAFIDYKNIIADEFLAEMRPFVYKQLMRTIGGQQPSIKGIDLYFRRHALLTDKKIIEDNTTDGARSNADLAKELEDIKAMTQGAKGGDL</sequence>
<name>A0ABC9SQI4_BACCE</name>
<evidence type="ECO:0000313" key="2">
    <source>
        <dbReference type="EMBL" id="EOQ57827.1"/>
    </source>
</evidence>
<dbReference type="InterPro" id="IPR009057">
    <property type="entry name" value="Homeodomain-like_sf"/>
</dbReference>